<reference evidence="17" key="1">
    <citation type="journal article" date="2020" name="bioRxiv">
        <title>Comparative genomics of Chlamydomonas.</title>
        <authorList>
            <person name="Craig R.J."/>
            <person name="Hasan A.R."/>
            <person name="Ness R.W."/>
            <person name="Keightley P.D."/>
        </authorList>
    </citation>
    <scope>NUCLEOTIDE SEQUENCE</scope>
    <source>
        <strain evidence="17">CCAP 11/70</strain>
    </source>
</reference>
<evidence type="ECO:0000256" key="6">
    <source>
        <dbReference type="ARBA" id="ARBA00022741"/>
    </source>
</evidence>
<dbReference type="SUPFAM" id="SSF53254">
    <property type="entry name" value="Phosphoglycerate mutase-like"/>
    <property type="match status" value="2"/>
</dbReference>
<dbReference type="PROSITE" id="PS00616">
    <property type="entry name" value="HIS_ACID_PHOSPHAT_1"/>
    <property type="match status" value="1"/>
</dbReference>
<dbReference type="GO" id="GO:0032958">
    <property type="term" value="P:inositol phosphate biosynthetic process"/>
    <property type="evidence" value="ECO:0007669"/>
    <property type="project" value="UniProtKB-ARBA"/>
</dbReference>
<evidence type="ECO:0000256" key="4">
    <source>
        <dbReference type="ARBA" id="ARBA00022553"/>
    </source>
</evidence>
<dbReference type="InterPro" id="IPR037446">
    <property type="entry name" value="His_Pase_VIP1"/>
</dbReference>
<dbReference type="CDD" id="cd07061">
    <property type="entry name" value="HP_HAP_like"/>
    <property type="match status" value="1"/>
</dbReference>
<dbReference type="FunFam" id="3.40.50.11950:FF:000002">
    <property type="entry name" value="Inositol hexakisphosphate and diphosphoinositol-pentakisphosphate kinase"/>
    <property type="match status" value="1"/>
</dbReference>
<feature type="compositionally biased region" description="Basic and acidic residues" evidence="15">
    <location>
        <begin position="895"/>
        <end position="907"/>
    </location>
</feature>
<feature type="compositionally biased region" description="Polar residues" evidence="15">
    <location>
        <begin position="352"/>
        <end position="361"/>
    </location>
</feature>
<evidence type="ECO:0000259" key="16">
    <source>
        <dbReference type="PROSITE" id="PS50975"/>
    </source>
</evidence>
<keyword evidence="5 13" id="KW-0808">Transferase</keyword>
<feature type="compositionally biased region" description="Gly residues" evidence="15">
    <location>
        <begin position="573"/>
        <end position="586"/>
    </location>
</feature>
<dbReference type="InterPro" id="IPR033379">
    <property type="entry name" value="Acid_Pase_AS"/>
</dbReference>
<keyword evidence="3 13" id="KW-0963">Cytoplasm</keyword>
<dbReference type="Gene3D" id="3.30.470.20">
    <property type="entry name" value="ATP-grasp fold, B domain"/>
    <property type="match status" value="1"/>
</dbReference>
<sequence length="1671" mass="173983">MRRLFKGLFRSNAEQNLPKIKVGVCAMDKKARSKPMKEILERLTAWGEFEVIIFGDDVILEKPTDEWPHVECLLCWHSDGFPLKKAQEYILNRRPFLVNDVFMQDALLDRRRVYKLLVEKNIPVPTHIIVEREGLSSGGGGWVPGFTDPPGFVEDEDYVELNGQRIYKPFVEKPVSGEDHNIWVYYPHSMGGGVKYLFRKVDDKASKYDSEHDGRVRRDGSYIYEEFLPTGGTDVKVYTVGPRYAHAEARKSPVVDGKVLRSADGKEMRFPVLLSPQEKEIARMVCLAFGQKVCGFDLLRSEKGRSYVCDVNGWSFVKNSKKYYDDAAGILRSVLLSALAPHRLNAQPHLPATSSATNPDTGSAVVSDDEDDDALVPGMDVSEVRHTAKRSQKEELRCVLAVIRHGDRTPKQKLKVAVTQEPLLALFHRHKDAKGKQAKLKSPLQLQELLDITRQLVKDFERSEESGAPPLGDEEKEAAQEVRGKLRIIQTVLESGGQFSGINRKVQIKPLRWALAPESSQSGGAGGLTGMASEGGSAGGMAGGGGSMDVGLMAMEGSSSQVMVNSSSLQGLGSAGGAAGGAGGSEGRPPHQPPVLEEALLILKWGGVLTHAGRQQAEDLGKIYRMVMYPSGGNGLLRLHSTYRHDLKIYSSDEGRVQTSAAAFTKAMLDLEGSSLTPILVSLVNKDASMLEAFGKGASDEIAEAKEMLYQAMTWDPEKPLQAPLAVSKLNHTPMISPPLSPKVSRASSFLTASGVAAANAAAAASAAGSAPGTASGAAPGAAANATPATISSPMPGGGGSLQPTLSGEVGAGGLAATASSVYALPVLQKMMDRLAALKSAAKERLAEYEREKEAEVAAAAMAAAAVAAVVAAAEGEEAAAAAVAAEGAAVAAVKHDGPLPPSRDEPADPAEAAGADGAVASPAAAAAAALEAAEASADVAATAAAEVAEAVVTEAVTAAAAALDGPAAAAAAAAPTAAAATSIGLASQPSAHPTGVPPLPPKHSGGAAAATAAAAAGPHASGGALSHGAPRPSPLSKRSVEPGNAAFLSVTAQHTLLRNGSAKTAAIIAGLPDTPLGLLRRMVELLKQLEDRLRQLVREEGDKWRAGGGPSKYSSLSMDPKERVHEEGQPCGGEKMLLMFDRWHKLLKSFHNGKKDRFDISKVPDIYDSAKYDAIHNAHLGLDVLEELYIVAKLLADVVIPCEYGLDPGGKLRIGSKIANELLGKLLVDLASMREESMATACMEPGHGARGGTGTPSYGGFNYDQLEGELGRISLQDEAMMKHSHGLRQGPASAVSSSRGGGGGGSGPQGREGEADGDGGSAGGGQLEAAETETIHRLCPTYASDINSPLRHVRTRIYYTSESHMHSLVNCLRWCHLGVEAAEADCGGGQPPPTPPSGTGGTSSPDLRGSLGGIGGSVGVGGSSAGADGGLSPLSMAAAAAAAGSAAAPRRQFDNSPLLSERACGQLDDTTELDYLTQVVFRMYENKTVPVDAPERFRVEVLFSPGANYNPFDFTMPLHNNHVLPTIPRTALHKADGITLAEMEEKLTPFAQTRKFNTCSYALQYSLRAPHLTHGSRYGSGGNLGHHGLGHNARSTASLPGNSDSQNDLSSKVQAAGAAAGGLPTVTSVTATAPAPAAATAAAPAAGEGAATAKAEVAAAAGAVAANPPA</sequence>
<organism evidence="17 18">
    <name type="scientific">Edaphochlamys debaryana</name>
    <dbReference type="NCBI Taxonomy" id="47281"/>
    <lineage>
        <taxon>Eukaryota</taxon>
        <taxon>Viridiplantae</taxon>
        <taxon>Chlorophyta</taxon>
        <taxon>core chlorophytes</taxon>
        <taxon>Chlorophyceae</taxon>
        <taxon>CS clade</taxon>
        <taxon>Chlamydomonadales</taxon>
        <taxon>Chlamydomonadales incertae sedis</taxon>
        <taxon>Edaphochlamys</taxon>
    </lineage>
</organism>
<evidence type="ECO:0000313" key="18">
    <source>
        <dbReference type="Proteomes" id="UP000612055"/>
    </source>
</evidence>
<dbReference type="EMBL" id="JAEHOE010000071">
    <property type="protein sequence ID" value="KAG2489658.1"/>
    <property type="molecule type" value="Genomic_DNA"/>
</dbReference>
<evidence type="ECO:0000313" key="17">
    <source>
        <dbReference type="EMBL" id="KAG2489658.1"/>
    </source>
</evidence>
<evidence type="ECO:0000256" key="7">
    <source>
        <dbReference type="ARBA" id="ARBA00022777"/>
    </source>
</evidence>
<feature type="region of interest" description="Disordered" evidence="15">
    <location>
        <begin position="348"/>
        <end position="371"/>
    </location>
</feature>
<feature type="compositionally biased region" description="Gly residues" evidence="15">
    <location>
        <begin position="1300"/>
        <end position="1311"/>
    </location>
</feature>
<evidence type="ECO:0000256" key="14">
    <source>
        <dbReference type="SAM" id="Coils"/>
    </source>
</evidence>
<keyword evidence="7 13" id="KW-0418">Kinase</keyword>
<evidence type="ECO:0000256" key="2">
    <source>
        <dbReference type="ARBA" id="ARBA00005609"/>
    </source>
</evidence>
<feature type="region of interest" description="Disordered" evidence="15">
    <location>
        <begin position="1579"/>
        <end position="1614"/>
    </location>
</feature>
<dbReference type="Gene3D" id="3.40.50.11950">
    <property type="match status" value="1"/>
</dbReference>
<feature type="coiled-coil region" evidence="14">
    <location>
        <begin position="832"/>
        <end position="859"/>
    </location>
</feature>
<dbReference type="GO" id="GO:0046872">
    <property type="term" value="F:metal ion binding"/>
    <property type="evidence" value="ECO:0007669"/>
    <property type="project" value="InterPro"/>
</dbReference>
<comment type="subcellular location">
    <subcellularLocation>
        <location evidence="1 13">Cytoplasm</location>
        <location evidence="1 13">Cytosol</location>
    </subcellularLocation>
</comment>
<feature type="region of interest" description="Disordered" evidence="15">
    <location>
        <begin position="1283"/>
        <end position="1327"/>
    </location>
</feature>
<feature type="region of interest" description="Disordered" evidence="15">
    <location>
        <begin position="988"/>
        <end position="1041"/>
    </location>
</feature>
<dbReference type="InterPro" id="IPR011761">
    <property type="entry name" value="ATP-grasp"/>
</dbReference>
<feature type="compositionally biased region" description="Gly residues" evidence="15">
    <location>
        <begin position="1579"/>
        <end position="1588"/>
    </location>
</feature>
<dbReference type="FunFam" id="3.30.470.20:FF:000019">
    <property type="entry name" value="Inositol hexakisphosphate and diphosphoinositol-pentakisphosphate kinase"/>
    <property type="match status" value="1"/>
</dbReference>
<evidence type="ECO:0000256" key="1">
    <source>
        <dbReference type="ARBA" id="ARBA00004514"/>
    </source>
</evidence>
<dbReference type="GO" id="GO:0005829">
    <property type="term" value="C:cytosol"/>
    <property type="evidence" value="ECO:0007669"/>
    <property type="project" value="UniProtKB-SubCell"/>
</dbReference>
<keyword evidence="18" id="KW-1185">Reference proteome</keyword>
<keyword evidence="14" id="KW-0175">Coiled coil</keyword>
<proteinExistence type="inferred from homology"/>
<evidence type="ECO:0000256" key="13">
    <source>
        <dbReference type="RuleBase" id="RU365032"/>
    </source>
</evidence>
<dbReference type="Gene3D" id="3.40.50.1240">
    <property type="entry name" value="Phosphoglycerate mutase-like"/>
    <property type="match status" value="1"/>
</dbReference>
<feature type="compositionally biased region" description="Polar residues" evidence="15">
    <location>
        <begin position="1594"/>
        <end position="1614"/>
    </location>
</feature>
<feature type="region of interest" description="Disordered" evidence="15">
    <location>
        <begin position="571"/>
        <end position="592"/>
    </location>
</feature>
<feature type="compositionally biased region" description="Basic and acidic residues" evidence="15">
    <location>
        <begin position="1120"/>
        <end position="1129"/>
    </location>
</feature>
<comment type="similarity">
    <text evidence="2 13">Belongs to the histidine acid phosphatase family. VIP1 subfamily.</text>
</comment>
<feature type="region of interest" description="Disordered" evidence="15">
    <location>
        <begin position="895"/>
        <end position="917"/>
    </location>
</feature>
<dbReference type="GO" id="GO:0005524">
    <property type="term" value="F:ATP binding"/>
    <property type="evidence" value="ECO:0007669"/>
    <property type="project" value="UniProtKB-UniRule"/>
</dbReference>
<comment type="caution">
    <text evidence="17">The sequence shown here is derived from an EMBL/GenBank/DDBJ whole genome shotgun (WGS) entry which is preliminary data.</text>
</comment>
<name>A0A836BW16_9CHLO</name>
<dbReference type="PROSITE" id="PS50975">
    <property type="entry name" value="ATP_GRASP"/>
    <property type="match status" value="1"/>
</dbReference>
<protein>
    <recommendedName>
        <fullName evidence="13">Inositol hexakisphosphate and diphosphoinositol-pentakisphosphate kinase</fullName>
        <ecNumber evidence="13">2.7.4.24</ecNumber>
    </recommendedName>
</protein>
<dbReference type="SUPFAM" id="SSF56059">
    <property type="entry name" value="Glutathione synthetase ATP-binding domain-like"/>
    <property type="match status" value="1"/>
</dbReference>
<dbReference type="GO" id="GO:0006020">
    <property type="term" value="P:inositol metabolic process"/>
    <property type="evidence" value="ECO:0007669"/>
    <property type="project" value="TreeGrafter"/>
</dbReference>
<evidence type="ECO:0000256" key="10">
    <source>
        <dbReference type="ARBA" id="ARBA00033696"/>
    </source>
</evidence>
<dbReference type="Proteomes" id="UP000612055">
    <property type="component" value="Unassembled WGS sequence"/>
</dbReference>
<feature type="region of interest" description="Disordered" evidence="15">
    <location>
        <begin position="774"/>
        <end position="805"/>
    </location>
</feature>
<accession>A0A836BW16</accession>
<keyword evidence="8 12" id="KW-0067">ATP-binding</keyword>
<comment type="catalytic activity">
    <reaction evidence="10">
        <text>5-diphospho-1D-myo-inositol 1,2,3,4,6-pentakisphosphate + ATP + H(+) = 1,5-bis(diphospho)-1D-myo-inositol 2,3,4,6-tetrakisphosphate + ADP</text>
        <dbReference type="Rhea" id="RHEA:10276"/>
        <dbReference type="ChEBI" id="CHEBI:15378"/>
        <dbReference type="ChEBI" id="CHEBI:30616"/>
        <dbReference type="ChEBI" id="CHEBI:58628"/>
        <dbReference type="ChEBI" id="CHEBI:77983"/>
        <dbReference type="ChEBI" id="CHEBI:456216"/>
        <dbReference type="EC" id="2.7.4.24"/>
    </reaction>
    <physiologicalReaction direction="left-to-right" evidence="10">
        <dbReference type="Rhea" id="RHEA:10277"/>
    </physiologicalReaction>
</comment>
<dbReference type="InterPro" id="IPR029033">
    <property type="entry name" value="His_PPase_superfam"/>
</dbReference>
<dbReference type="GO" id="GO:0000828">
    <property type="term" value="F:inositol hexakisphosphate kinase activity"/>
    <property type="evidence" value="ECO:0007669"/>
    <property type="project" value="UniProtKB-ARBA"/>
</dbReference>
<feature type="compositionally biased region" description="Low complexity" evidence="15">
    <location>
        <begin position="1004"/>
        <end position="1030"/>
    </location>
</feature>
<evidence type="ECO:0000256" key="3">
    <source>
        <dbReference type="ARBA" id="ARBA00022490"/>
    </source>
</evidence>
<feature type="region of interest" description="Disordered" evidence="15">
    <location>
        <begin position="1385"/>
        <end position="1416"/>
    </location>
</feature>
<feature type="region of interest" description="Disordered" evidence="15">
    <location>
        <begin position="1109"/>
        <end position="1129"/>
    </location>
</feature>
<feature type="domain" description="ATP-grasp" evidence="16">
    <location>
        <begin position="114"/>
        <end position="341"/>
    </location>
</feature>
<dbReference type="GO" id="GO:0033857">
    <property type="term" value="F:5-diphosphoinositol pentakisphosphate 1-kinase activity"/>
    <property type="evidence" value="ECO:0007669"/>
    <property type="project" value="TreeGrafter"/>
</dbReference>
<dbReference type="OrthoDB" id="18042at2759"/>
<evidence type="ECO:0000256" key="12">
    <source>
        <dbReference type="PROSITE-ProRule" id="PRU00409"/>
    </source>
</evidence>
<keyword evidence="4" id="KW-0597">Phosphoprotein</keyword>
<dbReference type="EC" id="2.7.4.24" evidence="13"/>
<feature type="region of interest" description="Disordered" evidence="15">
    <location>
        <begin position="518"/>
        <end position="543"/>
    </location>
</feature>
<feature type="compositionally biased region" description="Low complexity" evidence="15">
    <location>
        <begin position="774"/>
        <end position="790"/>
    </location>
</feature>
<dbReference type="Pfam" id="PF00328">
    <property type="entry name" value="His_Phos_2"/>
    <property type="match status" value="2"/>
</dbReference>
<evidence type="ECO:0000256" key="9">
    <source>
        <dbReference type="ARBA" id="ARBA00022990"/>
    </source>
</evidence>
<dbReference type="InterPro" id="IPR000560">
    <property type="entry name" value="His_Pase_clade-2"/>
</dbReference>
<keyword evidence="9" id="KW-0007">Acetylation</keyword>
<comment type="function">
    <text evidence="13">Bifunctional inositol kinase that acts in concert with the IP6K kinases to synthesize the diphosphate group-containing inositol pyrophosphates diphosphoinositol pentakisphosphate, PP-InsP5, and bis-diphosphoinositol tetrakisphosphate, (PP)2-InsP4. PP-InsP5 and (PP)2-InsP4, also respectively called InsP7 and InsP8, may regulate a variety of cellular processes, including apoptosis, vesicle trafficking, cytoskeletal dynamics, and exocytosis. Phosphorylates inositol hexakisphosphate (InsP6).</text>
</comment>
<evidence type="ECO:0000256" key="11">
    <source>
        <dbReference type="ARBA" id="ARBA00034629"/>
    </source>
</evidence>
<evidence type="ECO:0000256" key="8">
    <source>
        <dbReference type="ARBA" id="ARBA00022840"/>
    </source>
</evidence>
<dbReference type="Pfam" id="PF18086">
    <property type="entry name" value="PPIP5K2_N"/>
    <property type="match status" value="1"/>
</dbReference>
<dbReference type="PANTHER" id="PTHR12750">
    <property type="entry name" value="DIPHOSPHOINOSITOL PENTAKISPHOSPHATE KINASE"/>
    <property type="match status" value="1"/>
</dbReference>
<dbReference type="InterPro" id="IPR040557">
    <property type="entry name" value="VIP1_N"/>
</dbReference>
<evidence type="ECO:0000256" key="5">
    <source>
        <dbReference type="ARBA" id="ARBA00022679"/>
    </source>
</evidence>
<gene>
    <name evidence="17" type="ORF">HYH03_011935</name>
</gene>
<dbReference type="PANTHER" id="PTHR12750:SF9">
    <property type="entry name" value="INOSITOL HEXAKISPHOSPHATE AND DIPHOSPHOINOSITOL-PENTAKISPHOSPHATE KINASE"/>
    <property type="match status" value="1"/>
</dbReference>
<evidence type="ECO:0000256" key="15">
    <source>
        <dbReference type="SAM" id="MobiDB-lite"/>
    </source>
</evidence>
<comment type="catalytic activity">
    <reaction evidence="11">
        <text>1D-myo-inositol hexakisphosphate + ATP = 1-diphospho-1D-myo-inositol 2,3,4,5,6-pentakisphosphate + ADP</text>
        <dbReference type="Rhea" id="RHEA:37459"/>
        <dbReference type="ChEBI" id="CHEBI:30616"/>
        <dbReference type="ChEBI" id="CHEBI:58130"/>
        <dbReference type="ChEBI" id="CHEBI:74946"/>
        <dbReference type="ChEBI" id="CHEBI:456216"/>
        <dbReference type="EC" id="2.7.4.24"/>
    </reaction>
    <physiologicalReaction direction="left-to-right" evidence="11">
        <dbReference type="Rhea" id="RHEA:37460"/>
    </physiologicalReaction>
</comment>
<keyword evidence="6 12" id="KW-0547">Nucleotide-binding</keyword>